<keyword evidence="4" id="KW-1185">Reference proteome</keyword>
<organism evidence="3 4">
    <name type="scientific">Brassica rapa subsp. trilocularis</name>
    <dbReference type="NCBI Taxonomy" id="1813537"/>
    <lineage>
        <taxon>Eukaryota</taxon>
        <taxon>Viridiplantae</taxon>
        <taxon>Streptophyta</taxon>
        <taxon>Embryophyta</taxon>
        <taxon>Tracheophyta</taxon>
        <taxon>Spermatophyta</taxon>
        <taxon>Magnoliopsida</taxon>
        <taxon>eudicotyledons</taxon>
        <taxon>Gunneridae</taxon>
        <taxon>Pentapetalae</taxon>
        <taxon>rosids</taxon>
        <taxon>malvids</taxon>
        <taxon>Brassicales</taxon>
        <taxon>Brassicaceae</taxon>
        <taxon>Brassiceae</taxon>
        <taxon>Brassica</taxon>
    </lineage>
</organism>
<evidence type="ECO:0000259" key="2">
    <source>
        <dbReference type="Pfam" id="PF09331"/>
    </source>
</evidence>
<comment type="caution">
    <text evidence="3">The sequence shown here is derived from an EMBL/GenBank/DDBJ whole genome shotgun (WGS) entry which is preliminary data.</text>
</comment>
<feature type="region of interest" description="Disordered" evidence="1">
    <location>
        <begin position="580"/>
        <end position="616"/>
    </location>
</feature>
<gene>
    <name evidence="3" type="primary">A02p037580.1_BraROA</name>
    <name evidence="3" type="ORF">IGI04_007072</name>
</gene>
<feature type="domain" description="DUF1985" evidence="2">
    <location>
        <begin position="316"/>
        <end position="456"/>
    </location>
</feature>
<dbReference type="PANTHER" id="PTHR48449">
    <property type="entry name" value="DUF1985 DOMAIN-CONTAINING PROTEIN"/>
    <property type="match status" value="1"/>
</dbReference>
<dbReference type="PANTHER" id="PTHR48449:SF1">
    <property type="entry name" value="DUF1985 DOMAIN-CONTAINING PROTEIN"/>
    <property type="match status" value="1"/>
</dbReference>
<evidence type="ECO:0000313" key="3">
    <source>
        <dbReference type="EMBL" id="KAG5410753.1"/>
    </source>
</evidence>
<accession>A0ABQ7NIP2</accession>
<protein>
    <recommendedName>
        <fullName evidence="2">DUF1985 domain-containing protein</fullName>
    </recommendedName>
</protein>
<proteinExistence type="predicted"/>
<name>A0ABQ7NIP2_BRACM</name>
<dbReference type="EMBL" id="JADBGQ010000002">
    <property type="protein sequence ID" value="KAG5410753.1"/>
    <property type="molecule type" value="Genomic_DNA"/>
</dbReference>
<evidence type="ECO:0000313" key="4">
    <source>
        <dbReference type="Proteomes" id="UP000823674"/>
    </source>
</evidence>
<dbReference type="Proteomes" id="UP000823674">
    <property type="component" value="Chromosome A02"/>
</dbReference>
<feature type="compositionally biased region" description="Basic and acidic residues" evidence="1">
    <location>
        <begin position="583"/>
        <end position="604"/>
    </location>
</feature>
<sequence>MDHAKNCYSDLSKAETGKSRLHSYGDIGVDLIQTFFLEGKGELLLLKLVATCFSKLPLCGREVSLDDPFSPSCDFNECVLVWLRAEGLVFKSLESPKFFSLGFYRSVFRLKFISTKFILKLEEIGHEDTMMGSHPGGRVTACSVRCSIFEYLMAMMAGDLTLGREGTSLASGALVFFGCWSKAIRSILRTSDQLSRNINRVISGQLRSGVSQALSKQKELQNRFVTSLFWTSTSPLSDGCKKDLPKFTVRLFTLGEEPAAMKSIGHHTDDAKLLPAVKAALNEDEWEQLKNSRLGVFIKLWVLKFEWASRLVHYMLCYQLDIKKKYELWCLFGPQRARFSLIEFEHITGLNCEYIKNLDNPTVEVTYELACFWELMGVDIDAGPSSLQIIAACKKCGEWSRDDRMRLAYLAIYTGYIEGKKNSSPTRAMPARLVMNLHEFETYPWGRLAFKWLMDSVKCKDLTSNCYTIDGFVHVLHVWIYVALPEFAASFGKPIRNRPTPPLLAYNGQRGIKCGKEGLNTQTRVFKYVAKEIGEVYPTWDNDAVDVSVKNLVEFMFAKHEWKWTQECWPAQGTKQWTNPVYLKKEPHQRPVKEESRAPKKARTEAGTSEDPIEPP</sequence>
<reference evidence="3 4" key="1">
    <citation type="submission" date="2021-03" db="EMBL/GenBank/DDBJ databases">
        <authorList>
            <person name="King G.J."/>
            <person name="Bancroft I."/>
            <person name="Baten A."/>
            <person name="Bloomfield J."/>
            <person name="Borpatragohain P."/>
            <person name="He Z."/>
            <person name="Irish N."/>
            <person name="Irwin J."/>
            <person name="Liu K."/>
            <person name="Mauleon R.P."/>
            <person name="Moore J."/>
            <person name="Morris R."/>
            <person name="Ostergaard L."/>
            <person name="Wang B."/>
            <person name="Wells R."/>
        </authorList>
    </citation>
    <scope>NUCLEOTIDE SEQUENCE [LARGE SCALE GENOMIC DNA]</scope>
    <source>
        <strain evidence="3">R-o-18</strain>
        <tissue evidence="3">Leaf</tissue>
    </source>
</reference>
<evidence type="ECO:0000256" key="1">
    <source>
        <dbReference type="SAM" id="MobiDB-lite"/>
    </source>
</evidence>
<dbReference type="Pfam" id="PF09331">
    <property type="entry name" value="DUF1985"/>
    <property type="match status" value="1"/>
</dbReference>
<dbReference type="InterPro" id="IPR015410">
    <property type="entry name" value="DUF1985"/>
</dbReference>